<sequence length="918" mass="101955" precursor="true">MKRIDGRLLAGLLLCSLCVICVSTVAMAQESQPTADAPLLNELRQRLLKLEQELDTLKKNQRPRIPEDKSQQRVVMMLESCYLGRYYNRSANSRHARFFVAKLNLVNLTPEAIEIQREQIELVADGTSIKLEEIPKQLFNQSVQIDNQYQQLRNMQPSKQLKLSPGGMQSTWVVFDKLDDGTHVPDMTLKVQINDKAVEFDVNASQKEALGMEIERIGPRGSLGLATINGKLNTINIGSMMDDLDQLATQQVVRVVLRWSEGAAQPDQQLMSWIIQNASSLGVNGATSEQFPPIPATMREFHLSDLPQSNNSHSSRYRSGRGTTRRVHKTADEAVQAALASAYQSLPRDEILTNIEQGHLLSRVAALASGGGRLGEDKLPIILEYADSSVPQLQRAALTALGHFGDPAAVEKLVFYVKKNNEPLASTAIESLAGSRYSAAHDALLAILKNEPPASQKNIVRILAAHPRPIWSEAIYEFVKDPREGLNQEALQALTQVGHPKLLEVLKDALSAGDMALRSKAYTILAARTDHDSEQIAIEYALQLLEEESIDPSTLNVTLNLLNRVKDKRAAPLLLKHFSKQSNKQAMIRTLTMIGDKDVATFFVEHFEGMKSHEKGEVLKALLTLHAPEFRKLATASLINENQSVAQAAAQVLQQDGSPESVDVLTDALKKTSNSSTLSAVCNVLAQLATPQARTALEEARDEGDPQKRRYARNALQQIYERSSAYQFLRQGHELEKANKLDEALAQFVEAIKADPKMPDGYIFRGNLNIRREKFAEARPDFDKALELDRWNSQALTGACVVMVMDGDDTAAAVKRLEENRARYEDEAIFSYNAACVYSRAAEHLKAQESTDERKAKIKEYTGKAIADLKKSVKQGFGDLGWMREDPDLKTLHEVPEFRKVAGMGSAEPKTDKDPTEE</sequence>
<name>A0A517ZY69_9PLAN</name>
<dbReference type="InterPro" id="IPR019734">
    <property type="entry name" value="TPR_rpt"/>
</dbReference>
<feature type="compositionally biased region" description="Basic residues" evidence="2">
    <location>
        <begin position="315"/>
        <end position="325"/>
    </location>
</feature>
<evidence type="ECO:0000256" key="2">
    <source>
        <dbReference type="SAM" id="MobiDB-lite"/>
    </source>
</evidence>
<protein>
    <submittedName>
        <fullName evidence="4">Tetratricopeptide repeat protein</fullName>
    </submittedName>
</protein>
<dbReference type="InterPro" id="IPR016024">
    <property type="entry name" value="ARM-type_fold"/>
</dbReference>
<dbReference type="AlphaFoldDB" id="A0A517ZY69"/>
<feature type="signal peptide" evidence="3">
    <location>
        <begin position="1"/>
        <end position="28"/>
    </location>
</feature>
<dbReference type="SUPFAM" id="SSF48371">
    <property type="entry name" value="ARM repeat"/>
    <property type="match status" value="1"/>
</dbReference>
<feature type="repeat" description="TPR" evidence="1">
    <location>
        <begin position="759"/>
        <end position="792"/>
    </location>
</feature>
<dbReference type="RefSeq" id="WP_145380245.1">
    <property type="nucleotide sequence ID" value="NZ_CP036276.1"/>
</dbReference>
<evidence type="ECO:0000256" key="1">
    <source>
        <dbReference type="PROSITE-ProRule" id="PRU00339"/>
    </source>
</evidence>
<dbReference type="EMBL" id="CP036276">
    <property type="protein sequence ID" value="QDU47423.1"/>
    <property type="molecule type" value="Genomic_DNA"/>
</dbReference>
<dbReference type="Gene3D" id="1.25.10.10">
    <property type="entry name" value="Leucine-rich Repeat Variant"/>
    <property type="match status" value="3"/>
</dbReference>
<feature type="chain" id="PRO_5021901713" evidence="3">
    <location>
        <begin position="29"/>
        <end position="918"/>
    </location>
</feature>
<dbReference type="SUPFAM" id="SSF48452">
    <property type="entry name" value="TPR-like"/>
    <property type="match status" value="1"/>
</dbReference>
<keyword evidence="5" id="KW-1185">Reference proteome</keyword>
<dbReference type="InterPro" id="IPR011989">
    <property type="entry name" value="ARM-like"/>
</dbReference>
<feature type="region of interest" description="Disordered" evidence="2">
    <location>
        <begin position="305"/>
        <end position="325"/>
    </location>
</feature>
<organism evidence="4 5">
    <name type="scientific">Symmachiella dynata</name>
    <dbReference type="NCBI Taxonomy" id="2527995"/>
    <lineage>
        <taxon>Bacteria</taxon>
        <taxon>Pseudomonadati</taxon>
        <taxon>Planctomycetota</taxon>
        <taxon>Planctomycetia</taxon>
        <taxon>Planctomycetales</taxon>
        <taxon>Planctomycetaceae</taxon>
        <taxon>Symmachiella</taxon>
    </lineage>
</organism>
<proteinExistence type="predicted"/>
<dbReference type="InterPro" id="IPR004155">
    <property type="entry name" value="PBS_lyase_HEAT"/>
</dbReference>
<dbReference type="Proteomes" id="UP000319383">
    <property type="component" value="Chromosome"/>
</dbReference>
<feature type="repeat" description="TPR" evidence="1">
    <location>
        <begin position="725"/>
        <end position="758"/>
    </location>
</feature>
<dbReference type="SMART" id="SM00567">
    <property type="entry name" value="EZ_HEAT"/>
    <property type="match status" value="4"/>
</dbReference>
<dbReference type="InterPro" id="IPR011990">
    <property type="entry name" value="TPR-like_helical_dom_sf"/>
</dbReference>
<dbReference type="SMART" id="SM00028">
    <property type="entry name" value="TPR"/>
    <property type="match status" value="2"/>
</dbReference>
<gene>
    <name evidence="4" type="ORF">Mal52_59540</name>
</gene>
<reference evidence="4 5" key="1">
    <citation type="submission" date="2019-02" db="EMBL/GenBank/DDBJ databases">
        <title>Deep-cultivation of Planctomycetes and their phenomic and genomic characterization uncovers novel biology.</title>
        <authorList>
            <person name="Wiegand S."/>
            <person name="Jogler M."/>
            <person name="Boedeker C."/>
            <person name="Pinto D."/>
            <person name="Vollmers J."/>
            <person name="Rivas-Marin E."/>
            <person name="Kohn T."/>
            <person name="Peeters S.H."/>
            <person name="Heuer A."/>
            <person name="Rast P."/>
            <person name="Oberbeckmann S."/>
            <person name="Bunk B."/>
            <person name="Jeske O."/>
            <person name="Meyerdierks A."/>
            <person name="Storesund J.E."/>
            <person name="Kallscheuer N."/>
            <person name="Luecker S."/>
            <person name="Lage O.M."/>
            <person name="Pohl T."/>
            <person name="Merkel B.J."/>
            <person name="Hornburger P."/>
            <person name="Mueller R.-W."/>
            <person name="Bruemmer F."/>
            <person name="Labrenz M."/>
            <person name="Spormann A.M."/>
            <person name="Op den Camp H."/>
            <person name="Overmann J."/>
            <person name="Amann R."/>
            <person name="Jetten M.S.M."/>
            <person name="Mascher T."/>
            <person name="Medema M.H."/>
            <person name="Devos D.P."/>
            <person name="Kaster A.-K."/>
            <person name="Ovreas L."/>
            <person name="Rohde M."/>
            <person name="Galperin M.Y."/>
            <person name="Jogler C."/>
        </authorList>
    </citation>
    <scope>NUCLEOTIDE SEQUENCE [LARGE SCALE GENOMIC DNA]</scope>
    <source>
        <strain evidence="4 5">Mal52</strain>
    </source>
</reference>
<evidence type="ECO:0000256" key="3">
    <source>
        <dbReference type="SAM" id="SignalP"/>
    </source>
</evidence>
<evidence type="ECO:0000313" key="4">
    <source>
        <dbReference type="EMBL" id="QDU47423.1"/>
    </source>
</evidence>
<dbReference type="Pfam" id="PF13646">
    <property type="entry name" value="HEAT_2"/>
    <property type="match status" value="2"/>
</dbReference>
<evidence type="ECO:0000313" key="5">
    <source>
        <dbReference type="Proteomes" id="UP000319383"/>
    </source>
</evidence>
<dbReference type="PROSITE" id="PS50005">
    <property type="entry name" value="TPR"/>
    <property type="match status" value="2"/>
</dbReference>
<keyword evidence="1" id="KW-0802">TPR repeat</keyword>
<keyword evidence="3" id="KW-0732">Signal</keyword>
<dbReference type="KEGG" id="sdyn:Mal52_59540"/>
<accession>A0A517ZY69</accession>
<dbReference type="Gene3D" id="1.25.40.10">
    <property type="entry name" value="Tetratricopeptide repeat domain"/>
    <property type="match status" value="1"/>
</dbReference>